<dbReference type="Pfam" id="PF08282">
    <property type="entry name" value="Hydrolase_3"/>
    <property type="match status" value="1"/>
</dbReference>
<proteinExistence type="predicted"/>
<protein>
    <recommendedName>
        <fullName evidence="4">Hydrolase</fullName>
    </recommendedName>
</protein>
<feature type="compositionally biased region" description="Polar residues" evidence="1">
    <location>
        <begin position="1"/>
        <end position="11"/>
    </location>
</feature>
<dbReference type="Gene3D" id="3.40.50.1000">
    <property type="entry name" value="HAD superfamily/HAD-like"/>
    <property type="match status" value="1"/>
</dbReference>
<dbReference type="AlphaFoldDB" id="A0A2I0SEH2"/>
<dbReference type="GO" id="GO:0016791">
    <property type="term" value="F:phosphatase activity"/>
    <property type="evidence" value="ECO:0007669"/>
    <property type="project" value="TreeGrafter"/>
</dbReference>
<evidence type="ECO:0000313" key="2">
    <source>
        <dbReference type="EMBL" id="PKT68310.1"/>
    </source>
</evidence>
<evidence type="ECO:0000313" key="3">
    <source>
        <dbReference type="Proteomes" id="UP000236178"/>
    </source>
</evidence>
<dbReference type="InterPro" id="IPR036412">
    <property type="entry name" value="HAD-like_sf"/>
</dbReference>
<dbReference type="GO" id="GO:0005829">
    <property type="term" value="C:cytosol"/>
    <property type="evidence" value="ECO:0007669"/>
    <property type="project" value="TreeGrafter"/>
</dbReference>
<dbReference type="EMBL" id="PJOS01000117">
    <property type="protein sequence ID" value="PKT68310.1"/>
    <property type="molecule type" value="Genomic_DNA"/>
</dbReference>
<dbReference type="Proteomes" id="UP000236178">
    <property type="component" value="Unassembled WGS sequence"/>
</dbReference>
<dbReference type="PANTHER" id="PTHR10000">
    <property type="entry name" value="PHOSPHOSERINE PHOSPHATASE"/>
    <property type="match status" value="1"/>
</dbReference>
<dbReference type="GO" id="GO:0000287">
    <property type="term" value="F:magnesium ion binding"/>
    <property type="evidence" value="ECO:0007669"/>
    <property type="project" value="TreeGrafter"/>
</dbReference>
<gene>
    <name evidence="2" type="ORF">CW362_35710</name>
</gene>
<dbReference type="SUPFAM" id="SSF56784">
    <property type="entry name" value="HAD-like"/>
    <property type="match status" value="1"/>
</dbReference>
<dbReference type="OrthoDB" id="3180855at2"/>
<evidence type="ECO:0008006" key="4">
    <source>
        <dbReference type="Google" id="ProtNLM"/>
    </source>
</evidence>
<comment type="caution">
    <text evidence="2">The sequence shown here is derived from an EMBL/GenBank/DDBJ whole genome shotgun (WGS) entry which is preliminary data.</text>
</comment>
<dbReference type="RefSeq" id="WP_103553764.1">
    <property type="nucleotide sequence ID" value="NZ_JBHJSK010000009.1"/>
</dbReference>
<keyword evidence="3" id="KW-1185">Reference proteome</keyword>
<dbReference type="Gene3D" id="3.30.1240.10">
    <property type="match status" value="1"/>
</dbReference>
<reference evidence="2 3" key="1">
    <citation type="submission" date="2017-12" db="EMBL/GenBank/DDBJ databases">
        <title>Streptomyces populusis sp. nov., a novel endophytic actinobacterium isolated from stems of Populus adenopoda Maxim.</title>
        <authorList>
            <person name="Wang Z."/>
        </authorList>
    </citation>
    <scope>NUCLEOTIDE SEQUENCE [LARGE SCALE GENOMIC DNA]</scope>
    <source>
        <strain evidence="2 3">A249</strain>
    </source>
</reference>
<accession>A0A2I0SEH2</accession>
<organism evidence="2 3">
    <name type="scientific">Streptomyces populi</name>
    <dbReference type="NCBI Taxonomy" id="2058924"/>
    <lineage>
        <taxon>Bacteria</taxon>
        <taxon>Bacillati</taxon>
        <taxon>Actinomycetota</taxon>
        <taxon>Actinomycetes</taxon>
        <taxon>Kitasatosporales</taxon>
        <taxon>Streptomycetaceae</taxon>
        <taxon>Streptomyces</taxon>
    </lineage>
</organism>
<dbReference type="InterPro" id="IPR023214">
    <property type="entry name" value="HAD_sf"/>
</dbReference>
<feature type="region of interest" description="Disordered" evidence="1">
    <location>
        <begin position="1"/>
        <end position="23"/>
    </location>
</feature>
<evidence type="ECO:0000256" key="1">
    <source>
        <dbReference type="SAM" id="MobiDB-lite"/>
    </source>
</evidence>
<dbReference type="PANTHER" id="PTHR10000:SF8">
    <property type="entry name" value="HAD SUPERFAMILY HYDROLASE-LIKE, TYPE 3"/>
    <property type="match status" value="1"/>
</dbReference>
<sequence>MSNTNARSGVATSKRPVPGEARLSVPVEPTARRGRRARTAVRLICTDLDGTLLDSAGAIRERTLSTLAEAGRAEVAVVGVTGRPVRDTLDLARRYGLTGPVVCGNGAVTVDAGSGRLLDCRGFGPGDAAGILRAVRDAVPGVALGVDSVSGLRLEADFVRLVPDAWSRAAAEGGSAPVDADPVVKILAAHPMLLVDELAAVITSVVGDRVVITRSAGDFLELSAPGVDKGEALRSLAERRGLPLEHTAAVGDMPDDIPMLRAAGLAAAVANAHEDTLRAADIVLPSNDDEGVAALIRLVLPRTAAGEACRI</sequence>
<name>A0A2I0SEH2_9ACTN</name>